<protein>
    <recommendedName>
        <fullName evidence="4">WASH complex subunit strumpellin</fullName>
    </recommendedName>
</protein>
<dbReference type="GO" id="GO:0051125">
    <property type="term" value="P:regulation of actin nucleation"/>
    <property type="evidence" value="ECO:0007669"/>
    <property type="project" value="TreeGrafter"/>
</dbReference>
<dbReference type="GO" id="GO:0030041">
    <property type="term" value="P:actin filament polymerization"/>
    <property type="evidence" value="ECO:0007669"/>
    <property type="project" value="TreeGrafter"/>
</dbReference>
<evidence type="ECO:0000313" key="2">
    <source>
        <dbReference type="EMBL" id="CAD6196484.1"/>
    </source>
</evidence>
<dbReference type="GO" id="GO:0007032">
    <property type="term" value="P:endosome organization"/>
    <property type="evidence" value="ECO:0007669"/>
    <property type="project" value="TreeGrafter"/>
</dbReference>
<evidence type="ECO:0000313" key="3">
    <source>
        <dbReference type="Proteomes" id="UP000835052"/>
    </source>
</evidence>
<dbReference type="AlphaFoldDB" id="A0A8S1HKG4"/>
<dbReference type="InterPro" id="IPR019393">
    <property type="entry name" value="WASH_strumpellin"/>
</dbReference>
<comment type="similarity">
    <text evidence="1">Belongs to the strumpellin family.</text>
</comment>
<keyword evidence="3" id="KW-1185">Reference proteome</keyword>
<reference evidence="2" key="1">
    <citation type="submission" date="2020-10" db="EMBL/GenBank/DDBJ databases">
        <authorList>
            <person name="Kikuchi T."/>
        </authorList>
    </citation>
    <scope>NUCLEOTIDE SEQUENCE</scope>
    <source>
        <strain evidence="2">NKZ352</strain>
    </source>
</reference>
<comment type="caution">
    <text evidence="2">The sequence shown here is derived from an EMBL/GenBank/DDBJ whole genome shotgun (WGS) entry which is preliminary data.</text>
</comment>
<dbReference type="OrthoDB" id="565118at2759"/>
<proteinExistence type="inferred from homology"/>
<dbReference type="Proteomes" id="UP000835052">
    <property type="component" value="Unassembled WGS sequence"/>
</dbReference>
<gene>
    <name evidence="2" type="ORF">CAUJ_LOCUS12398</name>
</gene>
<evidence type="ECO:0000256" key="1">
    <source>
        <dbReference type="ARBA" id="ARBA00006224"/>
    </source>
</evidence>
<dbReference type="GO" id="GO:0140285">
    <property type="term" value="P:endosome fission"/>
    <property type="evidence" value="ECO:0007669"/>
    <property type="project" value="TreeGrafter"/>
</dbReference>
<dbReference type="PANTHER" id="PTHR15691">
    <property type="entry name" value="WASH COMPLEX SUBUNIT 5"/>
    <property type="match status" value="1"/>
</dbReference>
<dbReference type="GO" id="GO:0071203">
    <property type="term" value="C:WASH complex"/>
    <property type="evidence" value="ECO:0007669"/>
    <property type="project" value="InterPro"/>
</dbReference>
<dbReference type="GO" id="GO:0005768">
    <property type="term" value="C:endosome"/>
    <property type="evidence" value="ECO:0007669"/>
    <property type="project" value="TreeGrafter"/>
</dbReference>
<dbReference type="Pfam" id="PF10266">
    <property type="entry name" value="Strumpellin"/>
    <property type="match status" value="2"/>
</dbReference>
<name>A0A8S1HKG4_9PELO</name>
<dbReference type="PANTHER" id="PTHR15691:SF6">
    <property type="entry name" value="WASH COMPLEX SUBUNIT 5"/>
    <property type="match status" value="1"/>
</dbReference>
<evidence type="ECO:0008006" key="4">
    <source>
        <dbReference type="Google" id="ProtNLM"/>
    </source>
</evidence>
<sequence length="1014" mass="115578">MDNISSFGACNYFLGKLLVEGTSIVAEVLRLADFIPPEFKDPTKSKFKPFILDFTYFSKAQQLEIQLSNEETLQDLFYATHGPLLNRFELFFQAVANYLISFNEYCEKVSNDKNSVGFDQETELEVQCLYTCGLIVLYIEKYLPGTLRERLYIAIFRNSDDRSNVEFLVDFLRVAVENNDTLFRRALKHEKFCTKMYKCPGSRPSGYNPRFLQKVHSNQLFSLRNDAKMRQITDTLFRDHWVLALGYGLIVNLFDSWQPFKAANTALNAIIDINKASSIASEHYRVVAEISLPQGDMNPSQFSQNVKLITEYNRSLRWLVLHSYDKCCGRRGFTMMQAMDAAIRFEKAALVAVLKIAKFEMEFLKTYKTHLQNREEATKKAISGTSLFLTELADIFAQGFASLKVEKKERLNEWFLVLKKAVEDLDVDNPTASVEVVQQIKQRINQVGEMLDLNGNFAVSQYLEKIKGELDGLSSILQLSEDVVRNVEDSADSDYLWSMIDDWTPRVQKRLLSASNTQPVRAFFHKLSLSLAVLDRRLPQGPHSEAVKRISRAFSFYLDRRLRNILQSVPHHLFSIMHEIVEPSLKHQWEPFLDKSEAKKLADFEENFRLADATYTISNMSVGISRMALKKVGTVDVNPKELLEEGIRRELANELPDLLKIAEKDPSLSEIITKSEEKLRCLHTAFIYTCEHMDVNGHEIWRDELRQLCVVVAEERIERVKEIRRKSTIGQATLDCIVDLMYKSTNPSTSRYLDNEMVWIDAKSKKELLSSQEFIAVEKMIPCHALTAFDRVLAHDLQQTLHENLRQWRTVLSNVTGLPNSEIGPDSDYFKTNHFEQLNKVIYANSATLAGQIAKIGQIILLRKHINDTKRDGGRRRAAPIFESLQACNSALLAKTSDLPSSIEAVCNLLTACSLFNPQRVHFVIPHSLAAVQISTPMFLLHATVASKLGGSRKDSLCSTSFILGVEFALRQMKSVQGFVSTANAYYGHQMSLPKKYRLAQDPRDIANDVVSVA</sequence>
<accession>A0A8S1HKG4</accession>
<dbReference type="EMBL" id="CAJGYM010000073">
    <property type="protein sequence ID" value="CAD6196484.1"/>
    <property type="molecule type" value="Genomic_DNA"/>
</dbReference>
<organism evidence="2 3">
    <name type="scientific">Caenorhabditis auriculariae</name>
    <dbReference type="NCBI Taxonomy" id="2777116"/>
    <lineage>
        <taxon>Eukaryota</taxon>
        <taxon>Metazoa</taxon>
        <taxon>Ecdysozoa</taxon>
        <taxon>Nematoda</taxon>
        <taxon>Chromadorea</taxon>
        <taxon>Rhabditida</taxon>
        <taxon>Rhabditina</taxon>
        <taxon>Rhabditomorpha</taxon>
        <taxon>Rhabditoidea</taxon>
        <taxon>Rhabditidae</taxon>
        <taxon>Peloderinae</taxon>
        <taxon>Caenorhabditis</taxon>
    </lineage>
</organism>